<evidence type="ECO:0000313" key="4">
    <source>
        <dbReference type="Proteomes" id="UP000254794"/>
    </source>
</evidence>
<dbReference type="Pfam" id="PF04264">
    <property type="entry name" value="YceI"/>
    <property type="match status" value="1"/>
</dbReference>
<dbReference type="PANTHER" id="PTHR34406">
    <property type="entry name" value="PROTEIN YCEI"/>
    <property type="match status" value="1"/>
</dbReference>
<dbReference type="SUPFAM" id="SSF101874">
    <property type="entry name" value="YceI-like"/>
    <property type="match status" value="1"/>
</dbReference>
<feature type="domain" description="Lipid/polyisoprenoid-binding YceI-like" evidence="2">
    <location>
        <begin position="25"/>
        <end position="188"/>
    </location>
</feature>
<reference evidence="3 4" key="1">
    <citation type="submission" date="2018-06" db="EMBL/GenBank/DDBJ databases">
        <authorList>
            <consortium name="Pathogen Informatics"/>
            <person name="Doyle S."/>
        </authorList>
    </citation>
    <scope>NUCLEOTIDE SEQUENCE [LARGE SCALE GENOMIC DNA]</scope>
    <source>
        <strain evidence="3 4">NCTC13316</strain>
    </source>
</reference>
<sequence>MLIFLKRFLGLLFIFTTLSAFAAEKWIFDNQHSYVQWTIKHLGFSYQTGKWFVNGEIMLDPKNPQNSKVIANINLANVITGIPELDKHLREKLFFDTAQYPIATFTSKQIDITGKNTAKVNGTLNLHGITKPVILEVTLNKMGKHPMKERMTAGFSATTTIKRSDFGMTNLQDALGDDVKIEIGAEAYQDNQASL</sequence>
<protein>
    <submittedName>
        <fullName evidence="3">Polyprenyl-pyrophosphate binding protein</fullName>
    </submittedName>
</protein>
<organism evidence="3 4">
    <name type="scientific">Legionella busanensis</name>
    <dbReference type="NCBI Taxonomy" id="190655"/>
    <lineage>
        <taxon>Bacteria</taxon>
        <taxon>Pseudomonadati</taxon>
        <taxon>Pseudomonadota</taxon>
        <taxon>Gammaproteobacteria</taxon>
        <taxon>Legionellales</taxon>
        <taxon>Legionellaceae</taxon>
        <taxon>Legionella</taxon>
    </lineage>
</organism>
<dbReference type="EMBL" id="UGOD01000001">
    <property type="protein sequence ID" value="STX50597.1"/>
    <property type="molecule type" value="Genomic_DNA"/>
</dbReference>
<dbReference type="InterPro" id="IPR036761">
    <property type="entry name" value="TTHA0802/YceI-like_sf"/>
</dbReference>
<feature type="signal peptide" evidence="1">
    <location>
        <begin position="1"/>
        <end position="22"/>
    </location>
</feature>
<keyword evidence="1" id="KW-0732">Signal</keyword>
<keyword evidence="4" id="KW-1185">Reference proteome</keyword>
<accession>A0A378JHU8</accession>
<dbReference type="SMART" id="SM00867">
    <property type="entry name" value="YceI"/>
    <property type="match status" value="1"/>
</dbReference>
<name>A0A378JHU8_9GAMM</name>
<dbReference type="InterPro" id="IPR007372">
    <property type="entry name" value="Lipid/polyisoprenoid-bd_YceI"/>
</dbReference>
<dbReference type="OrthoDB" id="9811006at2"/>
<dbReference type="Proteomes" id="UP000254794">
    <property type="component" value="Unassembled WGS sequence"/>
</dbReference>
<dbReference type="RefSeq" id="WP_115330304.1">
    <property type="nucleotide sequence ID" value="NZ_CAAAHP010000004.1"/>
</dbReference>
<proteinExistence type="predicted"/>
<feature type="chain" id="PRO_5016920284" evidence="1">
    <location>
        <begin position="23"/>
        <end position="195"/>
    </location>
</feature>
<evidence type="ECO:0000256" key="1">
    <source>
        <dbReference type="SAM" id="SignalP"/>
    </source>
</evidence>
<dbReference type="PANTHER" id="PTHR34406:SF1">
    <property type="entry name" value="PROTEIN YCEI"/>
    <property type="match status" value="1"/>
</dbReference>
<evidence type="ECO:0000259" key="2">
    <source>
        <dbReference type="SMART" id="SM00867"/>
    </source>
</evidence>
<dbReference type="AlphaFoldDB" id="A0A378JHU8"/>
<gene>
    <name evidence="3" type="primary">yceI_2</name>
    <name evidence="3" type="ORF">NCTC13316_00680</name>
</gene>
<dbReference type="Gene3D" id="2.40.128.110">
    <property type="entry name" value="Lipid/polyisoprenoid-binding, YceI-like"/>
    <property type="match status" value="1"/>
</dbReference>
<evidence type="ECO:0000313" key="3">
    <source>
        <dbReference type="EMBL" id="STX50597.1"/>
    </source>
</evidence>